<dbReference type="RefSeq" id="WP_212933670.1">
    <property type="nucleotide sequence ID" value="NZ_BORC01000003.1"/>
</dbReference>
<reference evidence="12" key="1">
    <citation type="submission" date="2021-03" db="EMBL/GenBank/DDBJ databases">
        <title>Antimicrobial resistance genes in bacteria isolated from Japanese honey, and their potential for conferring macrolide and lincosamide resistance in the American foulbrood pathogen Paenibacillus larvae.</title>
        <authorList>
            <person name="Okamoto M."/>
            <person name="Kumagai M."/>
            <person name="Kanamori H."/>
            <person name="Takamatsu D."/>
        </authorList>
    </citation>
    <scope>NUCLEOTIDE SEQUENCE</scope>
    <source>
        <strain evidence="12">J27TS8</strain>
    </source>
</reference>
<keyword evidence="8 9" id="KW-0119">Carbohydrate metabolism</keyword>
<feature type="binding site" evidence="9">
    <location>
        <position position="183"/>
    </location>
    <ligand>
        <name>ATP</name>
        <dbReference type="ChEBI" id="CHEBI:30616"/>
    </ligand>
</feature>
<dbReference type="InterPro" id="IPR011877">
    <property type="entry name" value="Ribokinase"/>
</dbReference>
<feature type="binding site" evidence="9">
    <location>
        <position position="276"/>
    </location>
    <ligand>
        <name>K(+)</name>
        <dbReference type="ChEBI" id="CHEBI:29103"/>
    </ligand>
</feature>
<dbReference type="GO" id="GO:0019303">
    <property type="term" value="P:D-ribose catabolic process"/>
    <property type="evidence" value="ECO:0007669"/>
    <property type="project" value="UniProtKB-UniRule"/>
</dbReference>
<keyword evidence="3 9" id="KW-0547">Nucleotide-binding</keyword>
<evidence type="ECO:0000256" key="4">
    <source>
        <dbReference type="ARBA" id="ARBA00022777"/>
    </source>
</evidence>
<dbReference type="AlphaFoldDB" id="A0A919WHX3"/>
<comment type="activity regulation">
    <text evidence="9">Activated by a monovalent cation that binds near, but not in, the active site. The most likely occupant of the site in vivo is potassium. Ion binding induces a conformational change that may alter substrate affinity.</text>
</comment>
<comment type="catalytic activity">
    <reaction evidence="9">
        <text>D-ribose + ATP = D-ribose 5-phosphate + ADP + H(+)</text>
        <dbReference type="Rhea" id="RHEA:13697"/>
        <dbReference type="ChEBI" id="CHEBI:15378"/>
        <dbReference type="ChEBI" id="CHEBI:30616"/>
        <dbReference type="ChEBI" id="CHEBI:47013"/>
        <dbReference type="ChEBI" id="CHEBI:78346"/>
        <dbReference type="ChEBI" id="CHEBI:456216"/>
        <dbReference type="EC" id="2.7.1.15"/>
    </reaction>
</comment>
<dbReference type="GO" id="GO:0005829">
    <property type="term" value="C:cytosol"/>
    <property type="evidence" value="ECO:0007669"/>
    <property type="project" value="TreeGrafter"/>
</dbReference>
<feature type="binding site" evidence="9">
    <location>
        <begin position="11"/>
        <end position="13"/>
    </location>
    <ligand>
        <name>substrate</name>
    </ligand>
</feature>
<feature type="binding site" evidence="9">
    <location>
        <begin position="242"/>
        <end position="243"/>
    </location>
    <ligand>
        <name>ATP</name>
        <dbReference type="ChEBI" id="CHEBI:30616"/>
    </ligand>
</feature>
<dbReference type="EC" id="2.7.1.15" evidence="9 10"/>
<dbReference type="HAMAP" id="MF_01987">
    <property type="entry name" value="Ribokinase"/>
    <property type="match status" value="1"/>
</dbReference>
<dbReference type="Proteomes" id="UP000682111">
    <property type="component" value="Unassembled WGS sequence"/>
</dbReference>
<dbReference type="NCBIfam" id="TIGR02152">
    <property type="entry name" value="D_ribokin_bact"/>
    <property type="match status" value="1"/>
</dbReference>
<comment type="caution">
    <text evidence="12">The sequence shown here is derived from an EMBL/GenBank/DDBJ whole genome shotgun (WGS) entry which is preliminary data.</text>
</comment>
<feature type="domain" description="Carbohydrate kinase PfkB" evidence="11">
    <location>
        <begin position="1"/>
        <end position="284"/>
    </location>
</feature>
<comment type="subunit">
    <text evidence="9">Homodimer.</text>
</comment>
<dbReference type="PRINTS" id="PR00990">
    <property type="entry name" value="RIBOKINASE"/>
</dbReference>
<evidence type="ECO:0000256" key="8">
    <source>
        <dbReference type="ARBA" id="ARBA00023277"/>
    </source>
</evidence>
<evidence type="ECO:0000259" key="11">
    <source>
        <dbReference type="Pfam" id="PF00294"/>
    </source>
</evidence>
<dbReference type="GO" id="GO:0046872">
    <property type="term" value="F:metal ion binding"/>
    <property type="evidence" value="ECO:0007669"/>
    <property type="project" value="UniProtKB-KW"/>
</dbReference>
<dbReference type="Pfam" id="PF00294">
    <property type="entry name" value="PfkB"/>
    <property type="match status" value="1"/>
</dbReference>
<keyword evidence="9" id="KW-0963">Cytoplasm</keyword>
<keyword evidence="1 9" id="KW-0808">Transferase</keyword>
<feature type="binding site" evidence="9">
    <location>
        <position position="139"/>
    </location>
    <ligand>
        <name>substrate</name>
    </ligand>
</feature>
<dbReference type="EMBL" id="BORC01000003">
    <property type="protein sequence ID" value="GIN62260.1"/>
    <property type="molecule type" value="Genomic_DNA"/>
</dbReference>
<keyword evidence="13" id="KW-1185">Reference proteome</keyword>
<feature type="binding site" evidence="9">
    <location>
        <position position="278"/>
    </location>
    <ligand>
        <name>K(+)</name>
        <dbReference type="ChEBI" id="CHEBI:29103"/>
    </ligand>
</feature>
<comment type="similarity">
    <text evidence="9">Belongs to the carbohydrate kinase PfkB family. Ribokinase subfamily.</text>
</comment>
<evidence type="ECO:0000313" key="12">
    <source>
        <dbReference type="EMBL" id="GIN62260.1"/>
    </source>
</evidence>
<feature type="active site" description="Proton acceptor" evidence="9">
    <location>
        <position position="243"/>
    </location>
</feature>
<evidence type="ECO:0000256" key="9">
    <source>
        <dbReference type="HAMAP-Rule" id="MF_01987"/>
    </source>
</evidence>
<keyword evidence="4 9" id="KW-0418">Kinase</keyword>
<comment type="subcellular location">
    <subcellularLocation>
        <location evidence="9">Cytoplasm</location>
    </subcellularLocation>
</comment>
<comment type="function">
    <text evidence="9">Catalyzes the phosphorylation of ribose at O-5 in a reaction requiring ATP and magnesium. The resulting D-ribose-5-phosphate can then be used either for sythesis of nucleotides, histidine, and tryptophan, or as a component of the pentose phosphate pathway.</text>
</comment>
<feature type="binding site" evidence="9">
    <location>
        <begin position="211"/>
        <end position="216"/>
    </location>
    <ligand>
        <name>ATP</name>
        <dbReference type="ChEBI" id="CHEBI:30616"/>
    </ligand>
</feature>
<accession>A0A919WHX3</accession>
<feature type="binding site" evidence="9">
    <location>
        <position position="273"/>
    </location>
    <ligand>
        <name>K(+)</name>
        <dbReference type="ChEBI" id="CHEBI:29103"/>
    </ligand>
</feature>
<keyword evidence="7 9" id="KW-0630">Potassium</keyword>
<evidence type="ECO:0000256" key="10">
    <source>
        <dbReference type="NCBIfam" id="TIGR02152"/>
    </source>
</evidence>
<gene>
    <name evidence="9 12" type="primary">rbsK</name>
    <name evidence="12" type="ORF">J27TS8_22530</name>
</gene>
<feature type="binding site" evidence="9">
    <location>
        <begin position="39"/>
        <end position="43"/>
    </location>
    <ligand>
        <name>substrate</name>
    </ligand>
</feature>
<keyword evidence="6 9" id="KW-0460">Magnesium</keyword>
<dbReference type="InterPro" id="IPR002139">
    <property type="entry name" value="Ribo/fructo_kinase"/>
</dbReference>
<feature type="binding site" evidence="9">
    <location>
        <position position="237"/>
    </location>
    <ligand>
        <name>K(+)</name>
        <dbReference type="ChEBI" id="CHEBI:29103"/>
    </ligand>
</feature>
<name>A0A919WHX3_9BACI</name>
<feature type="binding site" evidence="9">
    <location>
        <position position="267"/>
    </location>
    <ligand>
        <name>ATP</name>
        <dbReference type="ChEBI" id="CHEBI:30616"/>
    </ligand>
</feature>
<evidence type="ECO:0000256" key="6">
    <source>
        <dbReference type="ARBA" id="ARBA00022842"/>
    </source>
</evidence>
<evidence type="ECO:0000256" key="1">
    <source>
        <dbReference type="ARBA" id="ARBA00022679"/>
    </source>
</evidence>
<dbReference type="GO" id="GO:0004747">
    <property type="term" value="F:ribokinase activity"/>
    <property type="evidence" value="ECO:0007669"/>
    <property type="project" value="UniProtKB-UniRule"/>
</dbReference>
<feature type="binding site" evidence="9">
    <location>
        <position position="239"/>
    </location>
    <ligand>
        <name>K(+)</name>
        <dbReference type="ChEBI" id="CHEBI:29103"/>
    </ligand>
</feature>
<comment type="cofactor">
    <cofactor evidence="9">
        <name>Mg(2+)</name>
        <dbReference type="ChEBI" id="CHEBI:18420"/>
    </cofactor>
    <text evidence="9">Requires a divalent cation, most likely magnesium in vivo, as an electrophilic catalyst to aid phosphoryl group transfer. It is the chelate of the metal and the nucleotide that is the actual substrate.</text>
</comment>
<evidence type="ECO:0000256" key="7">
    <source>
        <dbReference type="ARBA" id="ARBA00022958"/>
    </source>
</evidence>
<dbReference type="InterPro" id="IPR029056">
    <property type="entry name" value="Ribokinase-like"/>
</dbReference>
<proteinExistence type="inferred from homology"/>
<evidence type="ECO:0000256" key="5">
    <source>
        <dbReference type="ARBA" id="ARBA00022840"/>
    </source>
</evidence>
<dbReference type="PANTHER" id="PTHR10584">
    <property type="entry name" value="SUGAR KINASE"/>
    <property type="match status" value="1"/>
</dbReference>
<feature type="binding site" evidence="9">
    <location>
        <position position="243"/>
    </location>
    <ligand>
        <name>substrate</name>
    </ligand>
</feature>
<organism evidence="12 13">
    <name type="scientific">Robertmurraya siralis</name>
    <dbReference type="NCBI Taxonomy" id="77777"/>
    <lineage>
        <taxon>Bacteria</taxon>
        <taxon>Bacillati</taxon>
        <taxon>Bacillota</taxon>
        <taxon>Bacilli</taxon>
        <taxon>Bacillales</taxon>
        <taxon>Bacillaceae</taxon>
        <taxon>Robertmurraya</taxon>
    </lineage>
</organism>
<evidence type="ECO:0000256" key="3">
    <source>
        <dbReference type="ARBA" id="ARBA00022741"/>
    </source>
</evidence>
<evidence type="ECO:0000313" key="13">
    <source>
        <dbReference type="Proteomes" id="UP000682111"/>
    </source>
</evidence>
<dbReference type="InterPro" id="IPR011611">
    <property type="entry name" value="PfkB_dom"/>
</dbReference>
<keyword evidence="5 9" id="KW-0067">ATP-binding</keyword>
<dbReference type="PANTHER" id="PTHR10584:SF166">
    <property type="entry name" value="RIBOKINASE"/>
    <property type="match status" value="1"/>
</dbReference>
<comment type="pathway">
    <text evidence="9">Carbohydrate metabolism; D-ribose degradation; D-ribose 5-phosphate from beta-D-ribopyranose: step 2/2.</text>
</comment>
<keyword evidence="2 9" id="KW-0479">Metal-binding</keyword>
<evidence type="ECO:0000256" key="2">
    <source>
        <dbReference type="ARBA" id="ARBA00022723"/>
    </source>
</evidence>
<dbReference type="SUPFAM" id="SSF53613">
    <property type="entry name" value="Ribokinase-like"/>
    <property type="match status" value="1"/>
</dbReference>
<dbReference type="Gene3D" id="3.40.1190.20">
    <property type="match status" value="1"/>
</dbReference>
<dbReference type="GO" id="GO:0005524">
    <property type="term" value="F:ATP binding"/>
    <property type="evidence" value="ECO:0007669"/>
    <property type="project" value="UniProtKB-UniRule"/>
</dbReference>
<protein>
    <recommendedName>
        <fullName evidence="9 10">Ribokinase</fullName>
        <shortName evidence="9">RK</shortName>
        <ecNumber evidence="9 10">2.7.1.15</ecNumber>
    </recommendedName>
</protein>
<dbReference type="CDD" id="cd01174">
    <property type="entry name" value="ribokinase"/>
    <property type="match status" value="1"/>
</dbReference>
<comment type="caution">
    <text evidence="9">Lacks conserved residue(s) required for the propagation of feature annotation.</text>
</comment>
<sequence length="293" mass="31648">MARIAVVGSINMDLVVETDIMPKKGETVLGNHFFTAPGGKGANQAVAAARLGGNVTMFGSVGIDQNGENLRAILKEEGVETAFINIVEGIATGVAIIEICEHDNRIIVASGANQYTNLEYLTNVSKELLNYDVILLQHEIPLESIEYIANFLSIYNKTIILNPAPAFALSDEILKCITYITPNEHEYKMVLNTSDPMDEVLKRYPNKLLITRGEEGVTYCDGTNIITVPSINVEIVDTTGAGDTFTGAFGVAISEGQDLLKAIHFANCAAGLSITKMGAQKGMPRLDEVLKIR</sequence>